<organism evidence="1 2">
    <name type="scientific">Nonomuraea helvata</name>
    <dbReference type="NCBI Taxonomy" id="37484"/>
    <lineage>
        <taxon>Bacteria</taxon>
        <taxon>Bacillati</taxon>
        <taxon>Actinomycetota</taxon>
        <taxon>Actinomycetes</taxon>
        <taxon>Streptosporangiales</taxon>
        <taxon>Streptosporangiaceae</taxon>
        <taxon>Nonomuraea</taxon>
    </lineage>
</organism>
<dbReference type="Proteomes" id="UP001589532">
    <property type="component" value="Unassembled WGS sequence"/>
</dbReference>
<name>A0ABV5S935_9ACTN</name>
<proteinExistence type="predicted"/>
<reference evidence="1 2" key="1">
    <citation type="submission" date="2024-09" db="EMBL/GenBank/DDBJ databases">
        <authorList>
            <person name="Sun Q."/>
            <person name="Mori K."/>
        </authorList>
    </citation>
    <scope>NUCLEOTIDE SEQUENCE [LARGE SCALE GENOMIC DNA]</scope>
    <source>
        <strain evidence="1 2">JCM 3143</strain>
    </source>
</reference>
<evidence type="ECO:0000313" key="1">
    <source>
        <dbReference type="EMBL" id="MFB9628191.1"/>
    </source>
</evidence>
<dbReference type="EMBL" id="JBHMBW010000039">
    <property type="protein sequence ID" value="MFB9628191.1"/>
    <property type="molecule type" value="Genomic_DNA"/>
</dbReference>
<dbReference type="RefSeq" id="WP_344985047.1">
    <property type="nucleotide sequence ID" value="NZ_BAAAXV010000001.1"/>
</dbReference>
<keyword evidence="2" id="KW-1185">Reference proteome</keyword>
<comment type="caution">
    <text evidence="1">The sequence shown here is derived from an EMBL/GenBank/DDBJ whole genome shotgun (WGS) entry which is preliminary data.</text>
</comment>
<accession>A0ABV5S935</accession>
<protein>
    <submittedName>
        <fullName evidence="1">Uncharacterized protein</fullName>
    </submittedName>
</protein>
<gene>
    <name evidence="1" type="ORF">ACFFSA_34330</name>
</gene>
<sequence length="188" mass="20641">MRRCPECDHWEPAGAHGCARCAGLVDEIVEEGWREFLEREFGTSRPADERVIAEMVADEPDKHPWRVVDAAYDRLTCPECGGRLSRGPAGCVPCDLANGFRYSAIEIDRPAVPPGNEHALRVNVAVTRRPYGKGISESEVLLRRLSLPILLEGRLPTIAQAQATKALANSGATEAELAALIYSEWGDY</sequence>
<evidence type="ECO:0000313" key="2">
    <source>
        <dbReference type="Proteomes" id="UP001589532"/>
    </source>
</evidence>